<name>A0AAU8E1L8_9PSED</name>
<dbReference type="AlphaFoldDB" id="A0AAU8E1L8"/>
<evidence type="ECO:0000313" key="1">
    <source>
        <dbReference type="EMBL" id="XCG73196.1"/>
    </source>
</evidence>
<dbReference type="RefSeq" id="WP_339554316.1">
    <property type="nucleotide sequence ID" value="NZ_CP159258.1"/>
</dbReference>
<proteinExistence type="predicted"/>
<dbReference type="EMBL" id="CP159258">
    <property type="protein sequence ID" value="XCG73196.1"/>
    <property type="molecule type" value="Genomic_DNA"/>
</dbReference>
<organism evidence="1">
    <name type="scientific">Pseudomonas sp. MYb327</name>
    <dbReference type="NCBI Taxonomy" id="2745230"/>
    <lineage>
        <taxon>Bacteria</taxon>
        <taxon>Pseudomonadati</taxon>
        <taxon>Pseudomonadota</taxon>
        <taxon>Gammaproteobacteria</taxon>
        <taxon>Pseudomonadales</taxon>
        <taxon>Pseudomonadaceae</taxon>
        <taxon>Pseudomonas</taxon>
    </lineage>
</organism>
<sequence length="286" mass="31933">MALSAVDANGRPVILSPSVYHSVRLINYKTGELLADGWEAGAPNRFSQALYGVSLEWKEESAPFNPYVRIINYWVSSSIAQDVQIGAVVILNDNVIRSNNTTVGHKFDSSVFIEAQPPVTYDLTRFHLDSVESYPAQATTVTHFYLSLNVDGQQLKLIGWSSKAETGYGVFSRSTKALEMRGFYPDSDFWWRSLCHVASVDEQEVYLVLPPEREVNRPQLHRVVVNDRKGMLSIVQASTLDFTEDVHVGNEGAFYFTVYDVYGNGHDLGLRVDKSVVPSTFALVKG</sequence>
<gene>
    <name evidence="1" type="ORF">ABVN21_20945</name>
</gene>
<reference evidence="1" key="1">
    <citation type="submission" date="2024-06" db="EMBL/GenBank/DDBJ databases">
        <title>The Caenorhabditis elegans bacterial microbiome influences microsporidia infection through nutrient limitation and inhibiting parasite invasion.</title>
        <authorList>
            <person name="Tamim El Jarkass H."/>
            <person name="Castelblanco S."/>
            <person name="Kaur M."/>
            <person name="Wan Y.C."/>
            <person name="Ellis A.E."/>
            <person name="Sheldon R.D."/>
            <person name="Lien E.C."/>
            <person name="Burton N.O."/>
            <person name="Wright G.D."/>
            <person name="Reinke A.W."/>
        </authorList>
    </citation>
    <scope>NUCLEOTIDE SEQUENCE</scope>
    <source>
        <strain evidence="1">MYb327</strain>
    </source>
</reference>
<accession>A0AAU8E1L8</accession>
<protein>
    <submittedName>
        <fullName evidence="1">Uncharacterized protein</fullName>
    </submittedName>
</protein>